<evidence type="ECO:0000313" key="2">
    <source>
        <dbReference type="EMBL" id="SOS75704.1"/>
    </source>
</evidence>
<dbReference type="SUPFAM" id="SSF52540">
    <property type="entry name" value="P-loop containing nucleoside triphosphate hydrolases"/>
    <property type="match status" value="1"/>
</dbReference>
<gene>
    <name evidence="2" type="ORF">TNO020_70009</name>
</gene>
<protein>
    <recommendedName>
        <fullName evidence="1">Endonuclease GajA/Old nuclease/RecF-like AAA domain-containing protein</fullName>
    </recommendedName>
</protein>
<proteinExistence type="predicted"/>
<evidence type="ECO:0000259" key="1">
    <source>
        <dbReference type="Pfam" id="PF13175"/>
    </source>
</evidence>
<dbReference type="RefSeq" id="WP_101918337.1">
    <property type="nucleotide sequence ID" value="NZ_OENF01000042.1"/>
</dbReference>
<dbReference type="InterPro" id="IPR041685">
    <property type="entry name" value="AAA_GajA/Old/RecF-like"/>
</dbReference>
<dbReference type="Proteomes" id="UP000234211">
    <property type="component" value="Unassembled WGS sequence"/>
</dbReference>
<dbReference type="OrthoDB" id="1098190at2"/>
<organism evidence="2 3">
    <name type="scientific">Tenacibaculum piscium</name>
    <dbReference type="NCBI Taxonomy" id="1458515"/>
    <lineage>
        <taxon>Bacteria</taxon>
        <taxon>Pseudomonadati</taxon>
        <taxon>Bacteroidota</taxon>
        <taxon>Flavobacteriia</taxon>
        <taxon>Flavobacteriales</taxon>
        <taxon>Flavobacteriaceae</taxon>
        <taxon>Tenacibaculum</taxon>
    </lineage>
</organism>
<dbReference type="AlphaFoldDB" id="A0A2H1YJL4"/>
<evidence type="ECO:0000313" key="3">
    <source>
        <dbReference type="Proteomes" id="UP000234211"/>
    </source>
</evidence>
<dbReference type="Pfam" id="PF13175">
    <property type="entry name" value="AAA_15"/>
    <property type="match status" value="1"/>
</dbReference>
<dbReference type="InterPro" id="IPR027417">
    <property type="entry name" value="P-loop_NTPase"/>
</dbReference>
<feature type="domain" description="Endonuclease GajA/Old nuclease/RecF-like AAA" evidence="1">
    <location>
        <begin position="4"/>
        <end position="354"/>
    </location>
</feature>
<dbReference type="PANTHER" id="PTHR43581:SF2">
    <property type="entry name" value="EXCINUCLEASE ATPASE SUBUNIT"/>
    <property type="match status" value="1"/>
</dbReference>
<dbReference type="PANTHER" id="PTHR43581">
    <property type="entry name" value="ATP/GTP PHOSPHATASE"/>
    <property type="match status" value="1"/>
</dbReference>
<sequence>MEKSKLLIENFGPIKKALIDIKDMLLFIGPQSSGKSTLAKLITILNDFNFKQNENIKLVDELKKYNLESFLKSNTKIEYKTLFFNFTYSKNEEIKLDYESYYKSFKLENKNLKIKIDLINLMIISIHIDDKLSLLFDELYKNSFFGINQKLEKINFAENFLYVETILECYNMDTTDLNVFEHLFNVVSKVFPFIRPMDSMYIPAERMLLPLINSNLAGLINNKINIPNHIIQATQEFEKAIQNVESIDLNIIGDLKYKRKAGTSYIYHNRSQKIQLKEASSGVQSVLPILLLIESSLQNKNYINLNYVVEEPELNLYPQAQYELIKYLVKNCLETGENNLKSKNLIITTHSPYILTAINNLLLANSKGKTNKNEVEEIINSSSWINPEKFNAYEVKDGTVKKIFNSEIKLIEETIIDEVSELMIDDFKDLASIV</sequence>
<accession>A0A2H1YJL4</accession>
<name>A0A2H1YJL4_9FLAO</name>
<reference evidence="3" key="1">
    <citation type="submission" date="2017-11" db="EMBL/GenBank/DDBJ databases">
        <authorList>
            <person name="Duchaud E."/>
        </authorList>
    </citation>
    <scope>NUCLEOTIDE SEQUENCE [LARGE SCALE GENOMIC DNA]</scope>
    <source>
        <strain evidence="3">Tenacibaculum sp. TNO020</strain>
    </source>
</reference>
<keyword evidence="3" id="KW-1185">Reference proteome</keyword>
<dbReference type="EMBL" id="OENF01000042">
    <property type="protein sequence ID" value="SOS75704.1"/>
    <property type="molecule type" value="Genomic_DNA"/>
</dbReference>
<dbReference type="InterPro" id="IPR051396">
    <property type="entry name" value="Bact_Antivir_Def_Nuclease"/>
</dbReference>